<feature type="transmembrane region" description="Helical" evidence="8">
    <location>
        <begin position="12"/>
        <end position="34"/>
    </location>
</feature>
<keyword evidence="6 8" id="KW-1133">Transmembrane helix</keyword>
<evidence type="ECO:0000256" key="7">
    <source>
        <dbReference type="ARBA" id="ARBA00023136"/>
    </source>
</evidence>
<evidence type="ECO:0000313" key="11">
    <source>
        <dbReference type="Proteomes" id="UP000321058"/>
    </source>
</evidence>
<dbReference type="GO" id="GO:0005886">
    <property type="term" value="C:plasma membrane"/>
    <property type="evidence" value="ECO:0007669"/>
    <property type="project" value="UniProtKB-SubCell"/>
</dbReference>
<organism evidence="10 11">
    <name type="scientific">Reyranella soli</name>
    <dbReference type="NCBI Taxonomy" id="1230389"/>
    <lineage>
        <taxon>Bacteria</taxon>
        <taxon>Pseudomonadati</taxon>
        <taxon>Pseudomonadota</taxon>
        <taxon>Alphaproteobacteria</taxon>
        <taxon>Hyphomicrobiales</taxon>
        <taxon>Reyranellaceae</taxon>
        <taxon>Reyranella</taxon>
    </lineage>
</organism>
<feature type="transmembrane region" description="Helical" evidence="8">
    <location>
        <begin position="189"/>
        <end position="222"/>
    </location>
</feature>
<dbReference type="GO" id="GO:0055085">
    <property type="term" value="P:transmembrane transport"/>
    <property type="evidence" value="ECO:0007669"/>
    <property type="project" value="InterPro"/>
</dbReference>
<evidence type="ECO:0000256" key="1">
    <source>
        <dbReference type="ARBA" id="ARBA00004651"/>
    </source>
</evidence>
<dbReference type="CDD" id="cd06261">
    <property type="entry name" value="TM_PBP2"/>
    <property type="match status" value="1"/>
</dbReference>
<evidence type="ECO:0000256" key="4">
    <source>
        <dbReference type="ARBA" id="ARBA00022475"/>
    </source>
</evidence>
<dbReference type="PANTHER" id="PTHR42929">
    <property type="entry name" value="INNER MEMBRANE ABC TRANSPORTER PERMEASE PROTEIN YDCU-RELATED-RELATED"/>
    <property type="match status" value="1"/>
</dbReference>
<dbReference type="EMBL" id="BKAJ01000038">
    <property type="protein sequence ID" value="GEP55518.1"/>
    <property type="molecule type" value="Genomic_DNA"/>
</dbReference>
<feature type="transmembrane region" description="Helical" evidence="8">
    <location>
        <begin position="141"/>
        <end position="168"/>
    </location>
</feature>
<dbReference type="Proteomes" id="UP000321058">
    <property type="component" value="Unassembled WGS sequence"/>
</dbReference>
<feature type="domain" description="ABC transmembrane type-1" evidence="9">
    <location>
        <begin position="61"/>
        <end position="265"/>
    </location>
</feature>
<comment type="similarity">
    <text evidence="2">Belongs to the binding-protein-dependent transport system permease family. CysTW subfamily.</text>
</comment>
<evidence type="ECO:0000313" key="10">
    <source>
        <dbReference type="EMBL" id="GEP55518.1"/>
    </source>
</evidence>
<comment type="caution">
    <text evidence="10">The sequence shown here is derived from an EMBL/GenBank/DDBJ whole genome shotgun (WGS) entry which is preliminary data.</text>
</comment>
<accession>A0A512N978</accession>
<gene>
    <name evidence="10" type="ORF">RSO01_26840</name>
</gene>
<evidence type="ECO:0000256" key="8">
    <source>
        <dbReference type="RuleBase" id="RU363032"/>
    </source>
</evidence>
<keyword evidence="4" id="KW-1003">Cell membrane</keyword>
<dbReference type="PROSITE" id="PS50928">
    <property type="entry name" value="ABC_TM1"/>
    <property type="match status" value="1"/>
</dbReference>
<dbReference type="Gene3D" id="1.10.3720.10">
    <property type="entry name" value="MetI-like"/>
    <property type="match status" value="1"/>
</dbReference>
<evidence type="ECO:0000256" key="5">
    <source>
        <dbReference type="ARBA" id="ARBA00022692"/>
    </source>
</evidence>
<sequence>MKPSISQAESLAFLGPVCAVMSLGFIVPLGFIFFRSFTIDGVFTLEGFRSLLTSPLFVRVFWTTLEISLIASIVALAVGYPVALHISRQSERVRSLYLIMVLLPFWTSILVKSYAFTVILGDAGLINTALRALRLPQFEMIFNRFGVLAASTNFLVPFAVFPILANLLAQDPNLGKAAEVMGAGPLRIFWRITFPLSGSGVLAGFILTFVLSLGLFATPALLGGRHDMMMANLIDFYTRDTLNWNAASAIAVILLFTSAVLLLLLNRVRGTEKFA</sequence>
<keyword evidence="11" id="KW-1185">Reference proteome</keyword>
<reference evidence="10 11" key="1">
    <citation type="submission" date="2019-07" db="EMBL/GenBank/DDBJ databases">
        <title>Whole genome shotgun sequence of Reyranella soli NBRC 108950.</title>
        <authorList>
            <person name="Hosoyama A."/>
            <person name="Uohara A."/>
            <person name="Ohji S."/>
            <person name="Ichikawa N."/>
        </authorList>
    </citation>
    <scope>NUCLEOTIDE SEQUENCE [LARGE SCALE GENOMIC DNA]</scope>
    <source>
        <strain evidence="10 11">NBRC 108950</strain>
    </source>
</reference>
<evidence type="ECO:0000259" key="9">
    <source>
        <dbReference type="PROSITE" id="PS50928"/>
    </source>
</evidence>
<dbReference type="InterPro" id="IPR035906">
    <property type="entry name" value="MetI-like_sf"/>
</dbReference>
<keyword evidence="3 8" id="KW-0813">Transport</keyword>
<feature type="transmembrane region" description="Helical" evidence="8">
    <location>
        <begin position="96"/>
        <end position="121"/>
    </location>
</feature>
<evidence type="ECO:0000256" key="3">
    <source>
        <dbReference type="ARBA" id="ARBA00022448"/>
    </source>
</evidence>
<dbReference type="RefSeq" id="WP_246158378.1">
    <property type="nucleotide sequence ID" value="NZ_BKAJ01000038.1"/>
</dbReference>
<feature type="transmembrane region" description="Helical" evidence="8">
    <location>
        <begin position="60"/>
        <end position="84"/>
    </location>
</feature>
<dbReference type="PANTHER" id="PTHR42929:SF5">
    <property type="entry name" value="ABC TRANSPORTER PERMEASE PROTEIN"/>
    <property type="match status" value="1"/>
</dbReference>
<keyword evidence="7 8" id="KW-0472">Membrane</keyword>
<evidence type="ECO:0000256" key="6">
    <source>
        <dbReference type="ARBA" id="ARBA00022989"/>
    </source>
</evidence>
<protein>
    <recommendedName>
        <fullName evidence="9">ABC transmembrane type-1 domain-containing protein</fullName>
    </recommendedName>
</protein>
<dbReference type="InterPro" id="IPR000515">
    <property type="entry name" value="MetI-like"/>
</dbReference>
<proteinExistence type="inferred from homology"/>
<name>A0A512N978_9HYPH</name>
<dbReference type="AlphaFoldDB" id="A0A512N978"/>
<comment type="subcellular location">
    <subcellularLocation>
        <location evidence="1 8">Cell membrane</location>
        <topology evidence="1 8">Multi-pass membrane protein</topology>
    </subcellularLocation>
</comment>
<keyword evidence="5 8" id="KW-0812">Transmembrane</keyword>
<evidence type="ECO:0000256" key="2">
    <source>
        <dbReference type="ARBA" id="ARBA00007069"/>
    </source>
</evidence>
<feature type="transmembrane region" description="Helical" evidence="8">
    <location>
        <begin position="242"/>
        <end position="265"/>
    </location>
</feature>
<dbReference type="Pfam" id="PF00528">
    <property type="entry name" value="BPD_transp_1"/>
    <property type="match status" value="1"/>
</dbReference>
<dbReference type="SUPFAM" id="SSF161098">
    <property type="entry name" value="MetI-like"/>
    <property type="match status" value="1"/>
</dbReference>